<feature type="compositionally biased region" description="Basic and acidic residues" evidence="1">
    <location>
        <begin position="55"/>
        <end position="68"/>
    </location>
</feature>
<protein>
    <submittedName>
        <fullName evidence="2">Uncharacterized protein</fullName>
    </submittedName>
</protein>
<gene>
    <name evidence="2" type="ORF">ACAOBT_LOCUS2505</name>
</gene>
<evidence type="ECO:0000313" key="3">
    <source>
        <dbReference type="Proteomes" id="UP001152888"/>
    </source>
</evidence>
<dbReference type="Proteomes" id="UP001152888">
    <property type="component" value="Unassembled WGS sequence"/>
</dbReference>
<dbReference type="AlphaFoldDB" id="A0A9P0NXJ2"/>
<comment type="caution">
    <text evidence="2">The sequence shown here is derived from an EMBL/GenBank/DDBJ whole genome shotgun (WGS) entry which is preliminary data.</text>
</comment>
<sequence>MKYLRRVKEVTKMDKIRNESIRTELETESILEHIEMKQLRWWEQHTGGTSSGEYGARKKEKGQATKNM</sequence>
<reference evidence="2" key="1">
    <citation type="submission" date="2022-03" db="EMBL/GenBank/DDBJ databases">
        <authorList>
            <person name="Sayadi A."/>
        </authorList>
    </citation>
    <scope>NUCLEOTIDE SEQUENCE</scope>
</reference>
<keyword evidence="3" id="KW-1185">Reference proteome</keyword>
<name>A0A9P0NXJ2_ACAOB</name>
<evidence type="ECO:0000256" key="1">
    <source>
        <dbReference type="SAM" id="MobiDB-lite"/>
    </source>
</evidence>
<dbReference type="EMBL" id="CAKOFQ010006676">
    <property type="protein sequence ID" value="CAH1958169.1"/>
    <property type="molecule type" value="Genomic_DNA"/>
</dbReference>
<dbReference type="OrthoDB" id="1293503at2759"/>
<feature type="region of interest" description="Disordered" evidence="1">
    <location>
        <begin position="46"/>
        <end position="68"/>
    </location>
</feature>
<accession>A0A9P0NXJ2</accession>
<evidence type="ECO:0000313" key="2">
    <source>
        <dbReference type="EMBL" id="CAH1958169.1"/>
    </source>
</evidence>
<organism evidence="2 3">
    <name type="scientific">Acanthoscelides obtectus</name>
    <name type="common">Bean weevil</name>
    <name type="synonym">Bruchus obtectus</name>
    <dbReference type="NCBI Taxonomy" id="200917"/>
    <lineage>
        <taxon>Eukaryota</taxon>
        <taxon>Metazoa</taxon>
        <taxon>Ecdysozoa</taxon>
        <taxon>Arthropoda</taxon>
        <taxon>Hexapoda</taxon>
        <taxon>Insecta</taxon>
        <taxon>Pterygota</taxon>
        <taxon>Neoptera</taxon>
        <taxon>Endopterygota</taxon>
        <taxon>Coleoptera</taxon>
        <taxon>Polyphaga</taxon>
        <taxon>Cucujiformia</taxon>
        <taxon>Chrysomeloidea</taxon>
        <taxon>Chrysomelidae</taxon>
        <taxon>Bruchinae</taxon>
        <taxon>Bruchini</taxon>
        <taxon>Acanthoscelides</taxon>
    </lineage>
</organism>
<proteinExistence type="predicted"/>